<evidence type="ECO:0000313" key="13">
    <source>
        <dbReference type="Proteomes" id="UP000051451"/>
    </source>
</evidence>
<dbReference type="Proteomes" id="UP000051451">
    <property type="component" value="Unassembled WGS sequence"/>
</dbReference>
<evidence type="ECO:0000256" key="4">
    <source>
        <dbReference type="ARBA" id="ARBA00022679"/>
    </source>
</evidence>
<dbReference type="AlphaFoldDB" id="A0A0R1VWT2"/>
<dbReference type="Gene3D" id="3.10.520.10">
    <property type="entry name" value="ApbE-like domains"/>
    <property type="match status" value="1"/>
</dbReference>
<protein>
    <recommendedName>
        <fullName evidence="2 10">FAD:protein FMN transferase</fullName>
        <ecNumber evidence="1 10">2.7.1.180</ecNumber>
    </recommendedName>
    <alternativeName>
        <fullName evidence="8 10">Flavin transferase</fullName>
    </alternativeName>
</protein>
<evidence type="ECO:0000256" key="10">
    <source>
        <dbReference type="PIRNR" id="PIRNR006268"/>
    </source>
</evidence>
<gene>
    <name evidence="12" type="ORF">FC89_GL000975</name>
</gene>
<organism evidence="12 13">
    <name type="scientific">Liquorilactobacillus ghanensis DSM 18630</name>
    <dbReference type="NCBI Taxonomy" id="1423750"/>
    <lineage>
        <taxon>Bacteria</taxon>
        <taxon>Bacillati</taxon>
        <taxon>Bacillota</taxon>
        <taxon>Bacilli</taxon>
        <taxon>Lactobacillales</taxon>
        <taxon>Lactobacillaceae</taxon>
        <taxon>Liquorilactobacillus</taxon>
    </lineage>
</organism>
<evidence type="ECO:0000256" key="9">
    <source>
        <dbReference type="ARBA" id="ARBA00048540"/>
    </source>
</evidence>
<evidence type="ECO:0000256" key="8">
    <source>
        <dbReference type="ARBA" id="ARBA00031306"/>
    </source>
</evidence>
<reference evidence="12 13" key="1">
    <citation type="journal article" date="2015" name="Genome Announc.">
        <title>Expanding the biotechnology potential of lactobacilli through comparative genomics of 213 strains and associated genera.</title>
        <authorList>
            <person name="Sun Z."/>
            <person name="Harris H.M."/>
            <person name="McCann A."/>
            <person name="Guo C."/>
            <person name="Argimon S."/>
            <person name="Zhang W."/>
            <person name="Yang X."/>
            <person name="Jeffery I.B."/>
            <person name="Cooney J.C."/>
            <person name="Kagawa T.F."/>
            <person name="Liu W."/>
            <person name="Song Y."/>
            <person name="Salvetti E."/>
            <person name="Wrobel A."/>
            <person name="Rasinkangas P."/>
            <person name="Parkhill J."/>
            <person name="Rea M.C."/>
            <person name="O'Sullivan O."/>
            <person name="Ritari J."/>
            <person name="Douillard F.P."/>
            <person name="Paul Ross R."/>
            <person name="Yang R."/>
            <person name="Briner A.E."/>
            <person name="Felis G.E."/>
            <person name="de Vos W.M."/>
            <person name="Barrangou R."/>
            <person name="Klaenhammer T.R."/>
            <person name="Caufield P.W."/>
            <person name="Cui Y."/>
            <person name="Zhang H."/>
            <person name="O'Toole P.W."/>
        </authorList>
    </citation>
    <scope>NUCLEOTIDE SEQUENCE [LARGE SCALE GENOMIC DNA]</scope>
    <source>
        <strain evidence="12 13">DSM 18630</strain>
    </source>
</reference>
<comment type="caution">
    <text evidence="12">The sequence shown here is derived from an EMBL/GenBank/DDBJ whole genome shotgun (WGS) entry which is preliminary data.</text>
</comment>
<evidence type="ECO:0000256" key="7">
    <source>
        <dbReference type="ARBA" id="ARBA00022842"/>
    </source>
</evidence>
<accession>A0A0R1VWT2</accession>
<dbReference type="PIRSF" id="PIRSF006268">
    <property type="entry name" value="ApbE"/>
    <property type="match status" value="1"/>
</dbReference>
<dbReference type="PANTHER" id="PTHR30040">
    <property type="entry name" value="THIAMINE BIOSYNTHESIS LIPOPROTEIN APBE"/>
    <property type="match status" value="1"/>
</dbReference>
<keyword evidence="12" id="KW-0449">Lipoprotein</keyword>
<evidence type="ECO:0000256" key="5">
    <source>
        <dbReference type="ARBA" id="ARBA00022723"/>
    </source>
</evidence>
<evidence type="ECO:0000256" key="2">
    <source>
        <dbReference type="ARBA" id="ARBA00016337"/>
    </source>
</evidence>
<comment type="similarity">
    <text evidence="10">Belongs to the ApbE family.</text>
</comment>
<sequence length="312" mass="34200">MIKNIAAQKLTQTKYGLGTLNTLTIFGTVNQFILERSFELLAWYEDLLTINRAQSQVLAISMAAGKKPVQVSEPVYQLIKMAVTASQANFGFNVAIGPLVKLWDIGFDDAHVPSTTEIQRCCKLIDPTQIQLDDRNFSVYLPQPGMKLDLGGIAKGYIADRIKDLWQAYGVSTGIINLGGNVLLLGTAPTHTDGHWVVGVQDPRQPRGINVGEVILPACSAVTSGIYERSLKQNGRSYHHLLDPRTGYPLETDLAGVTIFAEKSVVAEIEAKRLFFAGQPLPNWLQSRPGLLGAVFVYQDGRVIPVGVKLRK</sequence>
<name>A0A0R1VWT2_9LACO</name>
<keyword evidence="3 10" id="KW-0285">Flavoprotein</keyword>
<dbReference type="EC" id="2.7.1.180" evidence="1 10"/>
<evidence type="ECO:0000256" key="3">
    <source>
        <dbReference type="ARBA" id="ARBA00022630"/>
    </source>
</evidence>
<feature type="binding site" evidence="11">
    <location>
        <position position="152"/>
    </location>
    <ligand>
        <name>Mg(2+)</name>
        <dbReference type="ChEBI" id="CHEBI:18420"/>
    </ligand>
</feature>
<dbReference type="GO" id="GO:0046872">
    <property type="term" value="F:metal ion binding"/>
    <property type="evidence" value="ECO:0007669"/>
    <property type="project" value="UniProtKB-UniRule"/>
</dbReference>
<dbReference type="InterPro" id="IPR024932">
    <property type="entry name" value="ApbE"/>
</dbReference>
<evidence type="ECO:0000313" key="12">
    <source>
        <dbReference type="EMBL" id="KRM06108.1"/>
    </source>
</evidence>
<keyword evidence="5 10" id="KW-0479">Metal-binding</keyword>
<dbReference type="PANTHER" id="PTHR30040:SF2">
    <property type="entry name" value="FAD:PROTEIN FMN TRANSFERASE"/>
    <property type="match status" value="1"/>
</dbReference>
<dbReference type="OrthoDB" id="9778595at2"/>
<dbReference type="InterPro" id="IPR003374">
    <property type="entry name" value="ApbE-like_sf"/>
</dbReference>
<keyword evidence="6 10" id="KW-0274">FAD</keyword>
<evidence type="ECO:0000256" key="1">
    <source>
        <dbReference type="ARBA" id="ARBA00011955"/>
    </source>
</evidence>
<evidence type="ECO:0000256" key="11">
    <source>
        <dbReference type="PIRSR" id="PIRSR006268-2"/>
    </source>
</evidence>
<dbReference type="SUPFAM" id="SSF143631">
    <property type="entry name" value="ApbE-like"/>
    <property type="match status" value="1"/>
</dbReference>
<keyword evidence="13" id="KW-1185">Reference proteome</keyword>
<dbReference type="GO" id="GO:0016740">
    <property type="term" value="F:transferase activity"/>
    <property type="evidence" value="ECO:0007669"/>
    <property type="project" value="UniProtKB-UniRule"/>
</dbReference>
<keyword evidence="7 10" id="KW-0460">Magnesium</keyword>
<evidence type="ECO:0000256" key="6">
    <source>
        <dbReference type="ARBA" id="ARBA00022827"/>
    </source>
</evidence>
<keyword evidence="4 10" id="KW-0808">Transferase</keyword>
<dbReference type="STRING" id="1423750.FC89_GL000975"/>
<dbReference type="PATRIC" id="fig|1423750.3.peg.999"/>
<dbReference type="GeneID" id="98319001"/>
<dbReference type="EMBL" id="AZGB01000016">
    <property type="protein sequence ID" value="KRM06108.1"/>
    <property type="molecule type" value="Genomic_DNA"/>
</dbReference>
<comment type="catalytic activity">
    <reaction evidence="9 10">
        <text>L-threonyl-[protein] + FAD = FMN-L-threonyl-[protein] + AMP + H(+)</text>
        <dbReference type="Rhea" id="RHEA:36847"/>
        <dbReference type="Rhea" id="RHEA-COMP:11060"/>
        <dbReference type="Rhea" id="RHEA-COMP:11061"/>
        <dbReference type="ChEBI" id="CHEBI:15378"/>
        <dbReference type="ChEBI" id="CHEBI:30013"/>
        <dbReference type="ChEBI" id="CHEBI:57692"/>
        <dbReference type="ChEBI" id="CHEBI:74257"/>
        <dbReference type="ChEBI" id="CHEBI:456215"/>
        <dbReference type="EC" id="2.7.1.180"/>
    </reaction>
</comment>
<proteinExistence type="inferred from homology"/>
<dbReference type="RefSeq" id="WP_057871726.1">
    <property type="nucleotide sequence ID" value="NZ_AZGB01000016.1"/>
</dbReference>
<dbReference type="Pfam" id="PF02424">
    <property type="entry name" value="ApbE"/>
    <property type="match status" value="1"/>
</dbReference>
<comment type="cofactor">
    <cofactor evidence="11">
        <name>Mg(2+)</name>
        <dbReference type="ChEBI" id="CHEBI:18420"/>
    </cofactor>
    <cofactor evidence="11">
        <name>Mn(2+)</name>
        <dbReference type="ChEBI" id="CHEBI:29035"/>
    </cofactor>
    <text evidence="11">Magnesium. Can also use manganese.</text>
</comment>